<dbReference type="InterPro" id="IPR017871">
    <property type="entry name" value="ABC_transporter-like_CS"/>
</dbReference>
<dbReference type="SMART" id="SM00382">
    <property type="entry name" value="AAA"/>
    <property type="match status" value="2"/>
</dbReference>
<feature type="domain" description="ABC transporter" evidence="9">
    <location>
        <begin position="256"/>
        <end position="494"/>
    </location>
</feature>
<evidence type="ECO:0000313" key="11">
    <source>
        <dbReference type="Proteomes" id="UP001162891"/>
    </source>
</evidence>
<keyword evidence="4" id="KW-0677">Repeat</keyword>
<dbReference type="InterPro" id="IPR027417">
    <property type="entry name" value="P-loop_NTPase"/>
</dbReference>
<dbReference type="InterPro" id="IPR050107">
    <property type="entry name" value="ABC_carbohydrate_import_ATPase"/>
</dbReference>
<dbReference type="GO" id="GO:0005524">
    <property type="term" value="F:ATP binding"/>
    <property type="evidence" value="ECO:0007669"/>
    <property type="project" value="UniProtKB-KW"/>
</dbReference>
<dbReference type="PANTHER" id="PTHR43790">
    <property type="entry name" value="CARBOHYDRATE TRANSPORT ATP-BINDING PROTEIN MG119-RELATED"/>
    <property type="match status" value="1"/>
</dbReference>
<gene>
    <name evidence="10" type="primary">rbsA_2</name>
    <name evidence="10" type="ORF">AMOR_44030</name>
</gene>
<dbReference type="PANTHER" id="PTHR43790:SF3">
    <property type="entry name" value="D-ALLOSE IMPORT ATP-BINDING PROTEIN ALSA-RELATED"/>
    <property type="match status" value="1"/>
</dbReference>
<proteinExistence type="predicted"/>
<dbReference type="Gene3D" id="3.40.50.300">
    <property type="entry name" value="P-loop containing nucleotide triphosphate hydrolases"/>
    <property type="match status" value="2"/>
</dbReference>
<protein>
    <submittedName>
        <fullName evidence="10">Ribose import ATP-binding protein RbsA</fullName>
    </submittedName>
</protein>
<keyword evidence="2" id="KW-1003">Cell membrane</keyword>
<reference evidence="11" key="1">
    <citation type="journal article" date="2022" name="Int. J. Syst. Evol. Microbiol.">
        <title>Anaeromyxobacter oryzae sp. nov., Anaeromyxobacter diazotrophicus sp. nov. and Anaeromyxobacter paludicola sp. nov., isolated from paddy soils.</title>
        <authorList>
            <person name="Itoh H."/>
            <person name="Xu Z."/>
            <person name="Mise K."/>
            <person name="Masuda Y."/>
            <person name="Ushijima N."/>
            <person name="Hayakawa C."/>
            <person name="Shiratori Y."/>
            <person name="Senoo K."/>
        </authorList>
    </citation>
    <scope>NUCLEOTIDE SEQUENCE [LARGE SCALE GENOMIC DNA]</scope>
    <source>
        <strain evidence="11">Red232</strain>
    </source>
</reference>
<organism evidence="10 11">
    <name type="scientific">Anaeromyxobacter oryzae</name>
    <dbReference type="NCBI Taxonomy" id="2918170"/>
    <lineage>
        <taxon>Bacteria</taxon>
        <taxon>Pseudomonadati</taxon>
        <taxon>Myxococcota</taxon>
        <taxon>Myxococcia</taxon>
        <taxon>Myxococcales</taxon>
        <taxon>Cystobacterineae</taxon>
        <taxon>Anaeromyxobacteraceae</taxon>
        <taxon>Anaeromyxobacter</taxon>
    </lineage>
</organism>
<evidence type="ECO:0000256" key="4">
    <source>
        <dbReference type="ARBA" id="ARBA00022737"/>
    </source>
</evidence>
<evidence type="ECO:0000256" key="5">
    <source>
        <dbReference type="ARBA" id="ARBA00022741"/>
    </source>
</evidence>
<evidence type="ECO:0000256" key="3">
    <source>
        <dbReference type="ARBA" id="ARBA00022597"/>
    </source>
</evidence>
<dbReference type="SUPFAM" id="SSF52540">
    <property type="entry name" value="P-loop containing nucleoside triphosphate hydrolases"/>
    <property type="match status" value="2"/>
</dbReference>
<dbReference type="InterPro" id="IPR003593">
    <property type="entry name" value="AAA+_ATPase"/>
</dbReference>
<dbReference type="CDD" id="cd03215">
    <property type="entry name" value="ABC_Carb_Monos_II"/>
    <property type="match status" value="1"/>
</dbReference>
<dbReference type="CDD" id="cd03216">
    <property type="entry name" value="ABC_Carb_Monos_I"/>
    <property type="match status" value="1"/>
</dbReference>
<evidence type="ECO:0000256" key="6">
    <source>
        <dbReference type="ARBA" id="ARBA00022840"/>
    </source>
</evidence>
<name>A0ABN6N065_9BACT</name>
<keyword evidence="8" id="KW-0472">Membrane</keyword>
<dbReference type="EMBL" id="AP025591">
    <property type="protein sequence ID" value="BDG05407.1"/>
    <property type="molecule type" value="Genomic_DNA"/>
</dbReference>
<keyword evidence="11" id="KW-1185">Reference proteome</keyword>
<keyword evidence="3" id="KW-0762">Sugar transport</keyword>
<evidence type="ECO:0000256" key="8">
    <source>
        <dbReference type="ARBA" id="ARBA00023136"/>
    </source>
</evidence>
<dbReference type="Proteomes" id="UP001162891">
    <property type="component" value="Chromosome"/>
</dbReference>
<dbReference type="InterPro" id="IPR003439">
    <property type="entry name" value="ABC_transporter-like_ATP-bd"/>
</dbReference>
<sequence>MGGPPFLSVEGVSKSFGATRALDGVSLSVERGAVLGLAGENGAGKSTLIKILCGVHRPDAGRVLLDGRPHQPRSPAEAEAAGIAVFHQEIPVCPDLSIAANVFLGPRMPRRGLGPDWRAMERRCVELYRTLLGEEIDPRRLVRTCSAAEKQLALLVRVLSRDARLVILDEPTTALAPPEVERLFAIFRRLASQGIAFVFVSHMLEELVQLSDAIAVLRDGRNVGTLARGEFDLGRLSQLIAGRTVVQSGHRSAAEAAEARLEVRDLGQRGGFEGVSFRLGKGEILGIAGLQGSGRAALVRSLFGAPPATEGEIRVDGVPTRIARPQDAIRAGIGFVPEDRHALGLFDDMDVKLNVNMAGLPGFSRRGLLDAGKLRRVAERMRDDLSIKAASVDAPVRSLSGGNQQKVLISRWLALRPRILLMVEPTRGVDVGAKQEIVDLVLALARDGCTCVISSSELEELLRLSNRVLVMSRGRVARELAGAEATKDRIILAATT</sequence>
<accession>A0ABN6N065</accession>
<feature type="domain" description="ABC transporter" evidence="9">
    <location>
        <begin position="7"/>
        <end position="244"/>
    </location>
</feature>
<keyword evidence="7" id="KW-1278">Translocase</keyword>
<keyword evidence="6 10" id="KW-0067">ATP-binding</keyword>
<evidence type="ECO:0000313" key="10">
    <source>
        <dbReference type="EMBL" id="BDG05407.1"/>
    </source>
</evidence>
<evidence type="ECO:0000256" key="7">
    <source>
        <dbReference type="ARBA" id="ARBA00022967"/>
    </source>
</evidence>
<dbReference type="RefSeq" id="WP_248354217.1">
    <property type="nucleotide sequence ID" value="NZ_AP025591.1"/>
</dbReference>
<dbReference type="Pfam" id="PF00005">
    <property type="entry name" value="ABC_tran"/>
    <property type="match status" value="2"/>
</dbReference>
<keyword evidence="1" id="KW-0813">Transport</keyword>
<dbReference type="PROSITE" id="PS00211">
    <property type="entry name" value="ABC_TRANSPORTER_1"/>
    <property type="match status" value="1"/>
</dbReference>
<keyword evidence="5" id="KW-0547">Nucleotide-binding</keyword>
<dbReference type="PROSITE" id="PS50893">
    <property type="entry name" value="ABC_TRANSPORTER_2"/>
    <property type="match status" value="2"/>
</dbReference>
<evidence type="ECO:0000259" key="9">
    <source>
        <dbReference type="PROSITE" id="PS50893"/>
    </source>
</evidence>
<evidence type="ECO:0000256" key="2">
    <source>
        <dbReference type="ARBA" id="ARBA00022475"/>
    </source>
</evidence>
<evidence type="ECO:0000256" key="1">
    <source>
        <dbReference type="ARBA" id="ARBA00022448"/>
    </source>
</evidence>